<evidence type="ECO:0000256" key="1">
    <source>
        <dbReference type="SAM" id="MobiDB-lite"/>
    </source>
</evidence>
<feature type="region of interest" description="Disordered" evidence="1">
    <location>
        <begin position="214"/>
        <end position="243"/>
    </location>
</feature>
<dbReference type="GeneID" id="94847576"/>
<evidence type="ECO:0000313" key="3">
    <source>
        <dbReference type="Proteomes" id="UP000179807"/>
    </source>
</evidence>
<dbReference type="EMBL" id="MLAK01001360">
    <property type="protein sequence ID" value="OHS93955.1"/>
    <property type="molecule type" value="Genomic_DNA"/>
</dbReference>
<dbReference type="VEuPathDB" id="TrichDB:TRFO_39854"/>
<protein>
    <submittedName>
        <fullName evidence="2">Trichohyalin</fullName>
    </submittedName>
</protein>
<dbReference type="AlphaFoldDB" id="A0A1J4J8D8"/>
<name>A0A1J4J8D8_9EUKA</name>
<dbReference type="PANTHER" id="PTHR28663:SF1">
    <property type="entry name" value="CILIA- AND FLAGELLA- ASSOCIATED PROTEIN 210"/>
    <property type="match status" value="1"/>
</dbReference>
<evidence type="ECO:0000313" key="2">
    <source>
        <dbReference type="EMBL" id="OHS93955.1"/>
    </source>
</evidence>
<dbReference type="InterPro" id="IPR039986">
    <property type="entry name" value="CFAP210"/>
</dbReference>
<proteinExistence type="predicted"/>
<accession>A0A1J4J8D8</accession>
<dbReference type="OrthoDB" id="10677350at2759"/>
<gene>
    <name evidence="2" type="ORF">TRFO_39854</name>
</gene>
<dbReference type="RefSeq" id="XP_068347092.1">
    <property type="nucleotide sequence ID" value="XM_068512872.1"/>
</dbReference>
<dbReference type="PANTHER" id="PTHR28663">
    <property type="entry name" value="COILED-COIL DOMAIN-CONTAINING PROTEIN 173"/>
    <property type="match status" value="1"/>
</dbReference>
<comment type="caution">
    <text evidence="2">The sequence shown here is derived from an EMBL/GenBank/DDBJ whole genome shotgun (WGS) entry which is preliminary data.</text>
</comment>
<keyword evidence="3" id="KW-1185">Reference proteome</keyword>
<sequence>MNVDIIGNEDLFPNEGYEFPQHDNAKITLNSKTSAMFPLNRKINDKVKQTTKMTSQSISAAPNPVIDPVMPQVRSHRSKLIYETMVKTRSKQVDYNQQKREYDAEVKFAEDQEEIQQIALAKEKALRQKEKARQKMIDLRQTYKEQLADVEKWKQKERQAELDYERELKRQDKILRKEEEKKQQKLKEIAEQRREEFRKINDEILMRKANLREKEEEEEKRIQKENAEVQARNDARAAEDERRRFSMTKKREQVVELMSKELEKTRSNNDRVQQNAESAAAKATMAEVMALKEKHQHMYEERHNDWLNIQREKQARKRTGVKRPFPSRQQEIDADAYAAAQRKREAERVKQFQLAQIDQRKRMEKEEIENDIRQDEEMLRMAQEKFDRSLAQMQNLIPPELGITVPKYTVSKSFSTMH</sequence>
<reference evidence="2" key="1">
    <citation type="submission" date="2016-10" db="EMBL/GenBank/DDBJ databases">
        <authorList>
            <person name="Benchimol M."/>
            <person name="Almeida L.G."/>
            <person name="Vasconcelos A.T."/>
            <person name="Perreira-Neves A."/>
            <person name="Rosa I.A."/>
            <person name="Tasca T."/>
            <person name="Bogo M.R."/>
            <person name="de Souza W."/>
        </authorList>
    </citation>
    <scope>NUCLEOTIDE SEQUENCE [LARGE SCALE GENOMIC DNA]</scope>
    <source>
        <strain evidence="2">K</strain>
    </source>
</reference>
<dbReference type="Proteomes" id="UP000179807">
    <property type="component" value="Unassembled WGS sequence"/>
</dbReference>
<organism evidence="2 3">
    <name type="scientific">Tritrichomonas foetus</name>
    <dbReference type="NCBI Taxonomy" id="1144522"/>
    <lineage>
        <taxon>Eukaryota</taxon>
        <taxon>Metamonada</taxon>
        <taxon>Parabasalia</taxon>
        <taxon>Tritrichomonadida</taxon>
        <taxon>Tritrichomonadidae</taxon>
        <taxon>Tritrichomonas</taxon>
    </lineage>
</organism>